<evidence type="ECO:0000313" key="4">
    <source>
        <dbReference type="EMBL" id="KAL0570262.1"/>
    </source>
</evidence>
<feature type="chain" id="PRO_5045916214" description="Glycosyltransferase family 1 protein" evidence="3">
    <location>
        <begin position="29"/>
        <end position="406"/>
    </location>
</feature>
<dbReference type="Proteomes" id="UP001465976">
    <property type="component" value="Unassembled WGS sequence"/>
</dbReference>
<dbReference type="Pfam" id="PF00201">
    <property type="entry name" value="UDPGT"/>
    <property type="match status" value="1"/>
</dbReference>
<sequence>MKHVVLHTIPAWGHAKPLLSLMVLLAESAEDVVLTYLTSGLIHPLITQHLNKLARDRFVKIQARMNIIDISGSSIDIFNCPEFSPAVDALWRSGTLTCRTTNREFAALPKPTLAIMDPIAPYTTTEIRKVVPSRTELPIIGWLSFTLGETMFEWAPKELGGNGEIWEKANAQTDEDPTDVGFRLYSAADGLLLPSPPGYPHLYDYERFPQTSTVPPQIPVIGLNAGWKNHRAFDGVISVTSSLVEKEAIDAYRETWLGKERESWCLGWVGGSVDFQEGEREGETMEFLDKMQKEFGDKSAVYISFGTTFFPSDPAKLSVFISELITSRTPFILNSPSPAAVLPDELLAQIRESGFGYHTKWVSQEVVLAHPATGWFVTHGGWNSVQEAYKFRVPLYALPFILLLVA</sequence>
<evidence type="ECO:0000256" key="3">
    <source>
        <dbReference type="SAM" id="SignalP"/>
    </source>
</evidence>
<dbReference type="Gene3D" id="3.40.50.2000">
    <property type="entry name" value="Glycogen Phosphorylase B"/>
    <property type="match status" value="2"/>
</dbReference>
<dbReference type="SUPFAM" id="SSF53756">
    <property type="entry name" value="UDP-Glycosyltransferase/glycogen phosphorylase"/>
    <property type="match status" value="1"/>
</dbReference>
<protein>
    <recommendedName>
        <fullName evidence="6">Glycosyltransferase family 1 protein</fullName>
    </recommendedName>
</protein>
<keyword evidence="3" id="KW-0732">Signal</keyword>
<keyword evidence="2" id="KW-0808">Transferase</keyword>
<evidence type="ECO:0000256" key="2">
    <source>
        <dbReference type="ARBA" id="ARBA00022679"/>
    </source>
</evidence>
<feature type="signal peptide" evidence="3">
    <location>
        <begin position="1"/>
        <end position="28"/>
    </location>
</feature>
<dbReference type="PANTHER" id="PTHR48047">
    <property type="entry name" value="GLYCOSYLTRANSFERASE"/>
    <property type="match status" value="1"/>
</dbReference>
<organism evidence="4 5">
    <name type="scientific">Marasmius crinis-equi</name>
    <dbReference type="NCBI Taxonomy" id="585013"/>
    <lineage>
        <taxon>Eukaryota</taxon>
        <taxon>Fungi</taxon>
        <taxon>Dikarya</taxon>
        <taxon>Basidiomycota</taxon>
        <taxon>Agaricomycotina</taxon>
        <taxon>Agaricomycetes</taxon>
        <taxon>Agaricomycetidae</taxon>
        <taxon>Agaricales</taxon>
        <taxon>Marasmiineae</taxon>
        <taxon>Marasmiaceae</taxon>
        <taxon>Marasmius</taxon>
    </lineage>
</organism>
<keyword evidence="5" id="KW-1185">Reference proteome</keyword>
<dbReference type="EMBL" id="JBAHYK010000967">
    <property type="protein sequence ID" value="KAL0570262.1"/>
    <property type="molecule type" value="Genomic_DNA"/>
</dbReference>
<dbReference type="PANTHER" id="PTHR48047:SF215">
    <property type="entry name" value="GLYCOSYLTRANSFERASE"/>
    <property type="match status" value="1"/>
</dbReference>
<evidence type="ECO:0008006" key="6">
    <source>
        <dbReference type="Google" id="ProtNLM"/>
    </source>
</evidence>
<dbReference type="InterPro" id="IPR002213">
    <property type="entry name" value="UDP_glucos_trans"/>
</dbReference>
<accession>A0ABR3F4X6</accession>
<gene>
    <name evidence="4" type="ORF">V5O48_011704</name>
</gene>
<comment type="caution">
    <text evidence="4">The sequence shown here is derived from an EMBL/GenBank/DDBJ whole genome shotgun (WGS) entry which is preliminary data.</text>
</comment>
<evidence type="ECO:0000313" key="5">
    <source>
        <dbReference type="Proteomes" id="UP001465976"/>
    </source>
</evidence>
<reference evidence="4 5" key="1">
    <citation type="submission" date="2024-02" db="EMBL/GenBank/DDBJ databases">
        <title>A draft genome for the cacao thread blight pathogen Marasmius crinis-equi.</title>
        <authorList>
            <person name="Cohen S.P."/>
            <person name="Baruah I.K."/>
            <person name="Amoako-Attah I."/>
            <person name="Bukari Y."/>
            <person name="Meinhardt L.W."/>
            <person name="Bailey B.A."/>
        </authorList>
    </citation>
    <scope>NUCLEOTIDE SEQUENCE [LARGE SCALE GENOMIC DNA]</scope>
    <source>
        <strain evidence="4 5">GH-76</strain>
    </source>
</reference>
<proteinExistence type="inferred from homology"/>
<comment type="similarity">
    <text evidence="1">Belongs to the UDP-glycosyltransferase family.</text>
</comment>
<name>A0ABR3F4X6_9AGAR</name>
<evidence type="ECO:0000256" key="1">
    <source>
        <dbReference type="ARBA" id="ARBA00009995"/>
    </source>
</evidence>